<accession>A0A5K7YZN6</accession>
<evidence type="ECO:0000259" key="10">
    <source>
        <dbReference type="Pfam" id="PF04290"/>
    </source>
</evidence>
<feature type="domain" description="Tripartite ATP-independent periplasmic transporters DctQ component" evidence="10">
    <location>
        <begin position="26"/>
        <end position="147"/>
    </location>
</feature>
<keyword evidence="6 9" id="KW-1133">Transmembrane helix</keyword>
<dbReference type="GO" id="GO:0022857">
    <property type="term" value="F:transmembrane transporter activity"/>
    <property type="evidence" value="ECO:0007669"/>
    <property type="project" value="TreeGrafter"/>
</dbReference>
<dbReference type="RefSeq" id="WP_155302504.1">
    <property type="nucleotide sequence ID" value="NZ_AP021875.1"/>
</dbReference>
<dbReference type="GO" id="GO:0015740">
    <property type="term" value="P:C4-dicarboxylate transport"/>
    <property type="evidence" value="ECO:0007669"/>
    <property type="project" value="TreeGrafter"/>
</dbReference>
<organism evidence="11 12">
    <name type="scientific">Desulfosarcina widdelii</name>
    <dbReference type="NCBI Taxonomy" id="947919"/>
    <lineage>
        <taxon>Bacteria</taxon>
        <taxon>Pseudomonadati</taxon>
        <taxon>Thermodesulfobacteriota</taxon>
        <taxon>Desulfobacteria</taxon>
        <taxon>Desulfobacterales</taxon>
        <taxon>Desulfosarcinaceae</taxon>
        <taxon>Desulfosarcina</taxon>
    </lineage>
</organism>
<comment type="similarity">
    <text evidence="8">Belongs to the TRAP transporter small permease family.</text>
</comment>
<evidence type="ECO:0000256" key="7">
    <source>
        <dbReference type="ARBA" id="ARBA00023136"/>
    </source>
</evidence>
<feature type="transmembrane region" description="Helical" evidence="9">
    <location>
        <begin position="132"/>
        <end position="156"/>
    </location>
</feature>
<keyword evidence="4" id="KW-0997">Cell inner membrane</keyword>
<dbReference type="GO" id="GO:0005886">
    <property type="term" value="C:plasma membrane"/>
    <property type="evidence" value="ECO:0007669"/>
    <property type="project" value="UniProtKB-SubCell"/>
</dbReference>
<dbReference type="PANTHER" id="PTHR35011">
    <property type="entry name" value="2,3-DIKETO-L-GULONATE TRAP TRANSPORTER SMALL PERMEASE PROTEIN YIAM"/>
    <property type="match status" value="1"/>
</dbReference>
<keyword evidence="3" id="KW-1003">Cell membrane</keyword>
<evidence type="ECO:0000256" key="2">
    <source>
        <dbReference type="ARBA" id="ARBA00022448"/>
    </source>
</evidence>
<keyword evidence="2" id="KW-0813">Transport</keyword>
<feature type="transmembrane region" description="Helical" evidence="9">
    <location>
        <begin position="88"/>
        <end position="112"/>
    </location>
</feature>
<dbReference type="Proteomes" id="UP000427769">
    <property type="component" value="Chromosome"/>
</dbReference>
<sequence length="163" mass="17616">MKRIEGWVGQIASAFNSVAAVAVVGMMVLTCLDVLLRLLRNPIPGTYEIVCMLGAVFVSFSLARTTVDQGHIAVDFLVQRLPHRFRNAVEAVNAGICALLFTVICRQCVIYALDLKASGEVSMTLQMPLFPFVFGIALGSAMLSVVLYISCLSWSLKALESSG</sequence>
<evidence type="ECO:0000313" key="12">
    <source>
        <dbReference type="Proteomes" id="UP000427769"/>
    </source>
</evidence>
<dbReference type="AlphaFoldDB" id="A0A5K7YZN6"/>
<protein>
    <submittedName>
        <fullName evidence="11">C4-dicarboxylate ABC transporter permease</fullName>
    </submittedName>
</protein>
<dbReference type="EMBL" id="AP021875">
    <property type="protein sequence ID" value="BBO73393.1"/>
    <property type="molecule type" value="Genomic_DNA"/>
</dbReference>
<feature type="transmembrane region" description="Helical" evidence="9">
    <location>
        <begin position="12"/>
        <end position="35"/>
    </location>
</feature>
<keyword evidence="7 9" id="KW-0472">Membrane</keyword>
<keyword evidence="12" id="KW-1185">Reference proteome</keyword>
<evidence type="ECO:0000256" key="6">
    <source>
        <dbReference type="ARBA" id="ARBA00022989"/>
    </source>
</evidence>
<evidence type="ECO:0000256" key="9">
    <source>
        <dbReference type="SAM" id="Phobius"/>
    </source>
</evidence>
<dbReference type="KEGG" id="dwd:DSCW_08100"/>
<comment type="subcellular location">
    <subcellularLocation>
        <location evidence="1">Cell inner membrane</location>
        <topology evidence="1">Multi-pass membrane protein</topology>
    </subcellularLocation>
</comment>
<dbReference type="OrthoDB" id="5420950at2"/>
<name>A0A5K7YZN6_9BACT</name>
<evidence type="ECO:0000256" key="5">
    <source>
        <dbReference type="ARBA" id="ARBA00022692"/>
    </source>
</evidence>
<evidence type="ECO:0000256" key="1">
    <source>
        <dbReference type="ARBA" id="ARBA00004429"/>
    </source>
</evidence>
<proteinExistence type="inferred from homology"/>
<dbReference type="InterPro" id="IPR055348">
    <property type="entry name" value="DctQ"/>
</dbReference>
<gene>
    <name evidence="11" type="ORF">DSCW_08100</name>
</gene>
<dbReference type="Pfam" id="PF04290">
    <property type="entry name" value="DctQ"/>
    <property type="match status" value="1"/>
</dbReference>
<dbReference type="PANTHER" id="PTHR35011:SF10">
    <property type="entry name" value="TRAP TRANSPORTER SMALL PERMEASE PROTEIN"/>
    <property type="match status" value="1"/>
</dbReference>
<dbReference type="InterPro" id="IPR007387">
    <property type="entry name" value="TRAP_DctQ"/>
</dbReference>
<evidence type="ECO:0000256" key="4">
    <source>
        <dbReference type="ARBA" id="ARBA00022519"/>
    </source>
</evidence>
<keyword evidence="5 9" id="KW-0812">Transmembrane</keyword>
<feature type="transmembrane region" description="Helical" evidence="9">
    <location>
        <begin position="47"/>
        <end position="67"/>
    </location>
</feature>
<evidence type="ECO:0000256" key="8">
    <source>
        <dbReference type="ARBA" id="ARBA00038436"/>
    </source>
</evidence>
<evidence type="ECO:0000256" key="3">
    <source>
        <dbReference type="ARBA" id="ARBA00022475"/>
    </source>
</evidence>
<evidence type="ECO:0000313" key="11">
    <source>
        <dbReference type="EMBL" id="BBO73393.1"/>
    </source>
</evidence>
<reference evidence="11 12" key="1">
    <citation type="submission" date="2019-11" db="EMBL/GenBank/DDBJ databases">
        <title>Comparative genomics of hydrocarbon-degrading Desulfosarcina strains.</title>
        <authorList>
            <person name="Watanabe M."/>
            <person name="Kojima H."/>
            <person name="Fukui M."/>
        </authorList>
    </citation>
    <scope>NUCLEOTIDE SEQUENCE [LARGE SCALE GENOMIC DNA]</scope>
    <source>
        <strain evidence="11 12">PP31</strain>
    </source>
</reference>